<dbReference type="InterPro" id="IPR007219">
    <property type="entry name" value="XnlR_reg_dom"/>
</dbReference>
<evidence type="ECO:0000256" key="2">
    <source>
        <dbReference type="ARBA" id="ARBA00023015"/>
    </source>
</evidence>
<feature type="domain" description="Zn(2)-C6 fungal-type" evidence="6">
    <location>
        <begin position="26"/>
        <end position="55"/>
    </location>
</feature>
<dbReference type="InterPro" id="IPR001138">
    <property type="entry name" value="Zn2Cys6_DnaBD"/>
</dbReference>
<evidence type="ECO:0000313" key="7">
    <source>
        <dbReference type="EMBL" id="PTU21109.1"/>
    </source>
</evidence>
<dbReference type="SUPFAM" id="SSF57701">
    <property type="entry name" value="Zn2/Cys6 DNA-binding domain"/>
    <property type="match status" value="1"/>
</dbReference>
<dbReference type="GO" id="GO:0000981">
    <property type="term" value="F:DNA-binding transcription factor activity, RNA polymerase II-specific"/>
    <property type="evidence" value="ECO:0007669"/>
    <property type="project" value="InterPro"/>
</dbReference>
<accession>A0A2T5LXW0</accession>
<evidence type="ECO:0000256" key="5">
    <source>
        <dbReference type="ARBA" id="ARBA00023242"/>
    </source>
</evidence>
<evidence type="ECO:0000259" key="6">
    <source>
        <dbReference type="PROSITE" id="PS50048"/>
    </source>
</evidence>
<dbReference type="SMART" id="SM00906">
    <property type="entry name" value="Fungal_trans"/>
    <property type="match status" value="1"/>
</dbReference>
<dbReference type="GO" id="GO:0006351">
    <property type="term" value="P:DNA-templated transcription"/>
    <property type="evidence" value="ECO:0007669"/>
    <property type="project" value="InterPro"/>
</dbReference>
<dbReference type="Gene3D" id="4.10.240.10">
    <property type="entry name" value="Zn(2)-C6 fungal-type DNA-binding domain"/>
    <property type="match status" value="1"/>
</dbReference>
<keyword evidence="2" id="KW-0805">Transcription regulation</keyword>
<dbReference type="InterPro" id="IPR036864">
    <property type="entry name" value="Zn2-C6_fun-type_DNA-bd_sf"/>
</dbReference>
<dbReference type="GeneID" id="63812289"/>
<dbReference type="CDD" id="cd00067">
    <property type="entry name" value="GAL4"/>
    <property type="match status" value="1"/>
</dbReference>
<organism evidence="7 8">
    <name type="scientific">Aspergillus ochraceoroseus IBT 24754</name>
    <dbReference type="NCBI Taxonomy" id="1392256"/>
    <lineage>
        <taxon>Eukaryota</taxon>
        <taxon>Fungi</taxon>
        <taxon>Dikarya</taxon>
        <taxon>Ascomycota</taxon>
        <taxon>Pezizomycotina</taxon>
        <taxon>Eurotiomycetes</taxon>
        <taxon>Eurotiomycetidae</taxon>
        <taxon>Eurotiales</taxon>
        <taxon>Aspergillaceae</taxon>
        <taxon>Aspergillus</taxon>
        <taxon>Aspergillus subgen. Nidulantes</taxon>
    </lineage>
</organism>
<dbReference type="OrthoDB" id="103819at2759"/>
<comment type="caution">
    <text evidence="7">The sequence shown here is derived from an EMBL/GenBank/DDBJ whole genome shotgun (WGS) entry which is preliminary data.</text>
</comment>
<dbReference type="PANTHER" id="PTHR46910">
    <property type="entry name" value="TRANSCRIPTION FACTOR PDR1"/>
    <property type="match status" value="1"/>
</dbReference>
<evidence type="ECO:0000256" key="3">
    <source>
        <dbReference type="ARBA" id="ARBA00023125"/>
    </source>
</evidence>
<keyword evidence="3" id="KW-0238">DNA-binding</keyword>
<dbReference type="AlphaFoldDB" id="A0A2T5LXW0"/>
<dbReference type="PANTHER" id="PTHR46910:SF5">
    <property type="entry name" value="ZN(II)2CYS6 TRANSCRIPTION FACTOR (EUROFUNG)"/>
    <property type="match status" value="1"/>
</dbReference>
<reference evidence="7 8" key="1">
    <citation type="journal article" date="2018" name="Proc. Natl. Acad. Sci. U.S.A.">
        <title>Linking secondary metabolites to gene clusters through genome sequencing of six diverse Aspergillus species.</title>
        <authorList>
            <person name="Kaerboelling I."/>
            <person name="Vesth T.C."/>
            <person name="Frisvad J.C."/>
            <person name="Nybo J.L."/>
            <person name="Theobald S."/>
            <person name="Kuo A."/>
            <person name="Bowyer P."/>
            <person name="Matsuda Y."/>
            <person name="Mondo S."/>
            <person name="Lyhne E.K."/>
            <person name="Kogle M.E."/>
            <person name="Clum A."/>
            <person name="Lipzen A."/>
            <person name="Salamov A."/>
            <person name="Ngan C.Y."/>
            <person name="Daum C."/>
            <person name="Chiniquy J."/>
            <person name="Barry K."/>
            <person name="LaButti K."/>
            <person name="Haridas S."/>
            <person name="Simmons B.A."/>
            <person name="Magnuson J.K."/>
            <person name="Mortensen U.H."/>
            <person name="Larsen T.O."/>
            <person name="Grigoriev I.V."/>
            <person name="Baker S.E."/>
            <person name="Andersen M.R."/>
        </authorList>
    </citation>
    <scope>NUCLEOTIDE SEQUENCE [LARGE SCALE GENOMIC DNA]</scope>
    <source>
        <strain evidence="7 8">IBT 24754</strain>
    </source>
</reference>
<dbReference type="EMBL" id="MSFN02000004">
    <property type="protein sequence ID" value="PTU21109.1"/>
    <property type="molecule type" value="Genomic_DNA"/>
</dbReference>
<evidence type="ECO:0000256" key="1">
    <source>
        <dbReference type="ARBA" id="ARBA00022723"/>
    </source>
</evidence>
<dbReference type="GO" id="GO:0008270">
    <property type="term" value="F:zinc ion binding"/>
    <property type="evidence" value="ECO:0007669"/>
    <property type="project" value="InterPro"/>
</dbReference>
<dbReference type="VEuPathDB" id="FungiDB:P175DRAFT_0479823"/>
<dbReference type="CDD" id="cd12148">
    <property type="entry name" value="fungal_TF_MHR"/>
    <property type="match status" value="1"/>
</dbReference>
<gene>
    <name evidence="7" type="ORF">P175DRAFT_0479823</name>
</gene>
<name>A0A2T5LXW0_9EURO</name>
<dbReference type="InterPro" id="IPR050987">
    <property type="entry name" value="AtrR-like"/>
</dbReference>
<keyword evidence="1" id="KW-0479">Metal-binding</keyword>
<protein>
    <recommendedName>
        <fullName evidence="6">Zn(2)-C6 fungal-type domain-containing protein</fullName>
    </recommendedName>
</protein>
<proteinExistence type="predicted"/>
<dbReference type="SMART" id="SM00066">
    <property type="entry name" value="GAL4"/>
    <property type="match status" value="1"/>
</dbReference>
<sequence>MPYTETLSMEAESPDSDNRESLVRRACDQCRLRKIRCDKRSPCSNCRTSKVICRSTGAGQKPREPRKRVLISNEYEKKIDMIEERLSSIEEVLCELKTTLVSNKGAQACPQATPVSRQISPPAAGYGPNATAVMDQQESKHAFEGSSLLATQSAYASSFLETAVSRNALQMSASKINAALSTLKQIVNMQDNQTTFSRETSFANQQGHLRSYLRDLTMPPVEVVLPLLRKAKETYPNALQTFCPFITMDRLVEKCREIYFAAEDYSDATFIVANGGLYQLFIAVIFIAKDKKIQEEYQTYVDQCRVNLEVALTNLHLLMPASAESIEGLAMGAIHAIEISKPSFAFTLTSTASRLCQTLGYHQESSMEHDSKEAKAAKLSLFWSIYCLDRALSMRLGRGPTIPDYDIDIPSKFPIAGLSEPWSTTYAIWIQLARIQGKVYQRLYSPAALHQPESHRVAEAHKLAADMQYRVMKPFHQMNPIMEGLSTLENLYMKSDEVSRYSILTLIYRAIPPQEGSQGTFIDECVETARAALRAHESCMPLLKEASESMKVSYLHWSILYAPFVPFIVLFCHIIEVSSWADLDRLDEFVTSLEPNCSLSAAIMNLHRLCHVLSNVARLYVEAKAQAQTQENQALASVGHEFDTYLSALGLAPAMPDDSDTRWPAPVHGNGPVSGEMKYGPESQNMHPHMSHITQLGNWFSGNQYMMGLLEEDLSLFDHTNMTQQA</sequence>
<dbReference type="Pfam" id="PF00172">
    <property type="entry name" value="Zn_clus"/>
    <property type="match status" value="1"/>
</dbReference>
<dbReference type="Proteomes" id="UP000244073">
    <property type="component" value="Unassembled WGS sequence"/>
</dbReference>
<keyword evidence="5" id="KW-0539">Nucleus</keyword>
<dbReference type="PROSITE" id="PS00463">
    <property type="entry name" value="ZN2_CY6_FUNGAL_1"/>
    <property type="match status" value="1"/>
</dbReference>
<keyword evidence="4" id="KW-0804">Transcription</keyword>
<dbReference type="PROSITE" id="PS50048">
    <property type="entry name" value="ZN2_CY6_FUNGAL_2"/>
    <property type="match status" value="1"/>
</dbReference>
<dbReference type="GO" id="GO:0003677">
    <property type="term" value="F:DNA binding"/>
    <property type="evidence" value="ECO:0007669"/>
    <property type="project" value="UniProtKB-KW"/>
</dbReference>
<dbReference type="RefSeq" id="XP_040752501.1">
    <property type="nucleotide sequence ID" value="XM_040895407.1"/>
</dbReference>
<dbReference type="Pfam" id="PF04082">
    <property type="entry name" value="Fungal_trans"/>
    <property type="match status" value="1"/>
</dbReference>
<evidence type="ECO:0000256" key="4">
    <source>
        <dbReference type="ARBA" id="ARBA00023163"/>
    </source>
</evidence>
<evidence type="ECO:0000313" key="8">
    <source>
        <dbReference type="Proteomes" id="UP000244073"/>
    </source>
</evidence>